<sequence length="410" mass="47388">MSDSMDALKRYHWARDFVAMVISITPLHRSLYFQLWRKSCHEGSSIKKEHTYGLAVFLCHLCTNHSTMLPILLTGIIRPAENHSPDVLTMCSYVDSLCEHIPVSTSQWMEFFLRFSCSYVEHVLQAFNTNFTQLKANVAGYTAYLSPILLKKMLYLFHRLNVRGDSRFYKPTLSEDVLCMMRNLVSLQQFQQFQEKGQQLSFSEWCRWELSISAGDDFLPDSDRRIYHQYRVLDHYLPLGSPEGGCDGCARKACSVLFHALLDSGNRCSQQQKDLDVSRNDMINLIQELVPMLSQDSTDETSHRSGDTWRGSWLLEQFNSRLDEIQSNADENKSKRSHNSDLLQATEVASFMKLAIRLPPFLLFTDLLDSIPDKQSIKHVVHFINVYLRPYTSDNCCLPLMLLFTFSRLC</sequence>
<feature type="domain" description="Fanconi anaemia group A protein arcN subdomain" evidence="1">
    <location>
        <begin position="11"/>
        <end position="161"/>
    </location>
</feature>
<proteinExistence type="predicted"/>
<dbReference type="GO" id="GO:0036297">
    <property type="term" value="P:interstrand cross-link repair"/>
    <property type="evidence" value="ECO:0007669"/>
    <property type="project" value="InterPro"/>
</dbReference>
<dbReference type="AlphaFoldDB" id="A0A9X0CVE0"/>
<dbReference type="GO" id="GO:0043240">
    <property type="term" value="C:Fanconi anaemia nuclear complex"/>
    <property type="evidence" value="ECO:0007669"/>
    <property type="project" value="InterPro"/>
</dbReference>
<evidence type="ECO:0000313" key="3">
    <source>
        <dbReference type="Proteomes" id="UP001163046"/>
    </source>
</evidence>
<organism evidence="2 3">
    <name type="scientific">Desmophyllum pertusum</name>
    <dbReference type="NCBI Taxonomy" id="174260"/>
    <lineage>
        <taxon>Eukaryota</taxon>
        <taxon>Metazoa</taxon>
        <taxon>Cnidaria</taxon>
        <taxon>Anthozoa</taxon>
        <taxon>Hexacorallia</taxon>
        <taxon>Scleractinia</taxon>
        <taxon>Caryophylliina</taxon>
        <taxon>Caryophylliidae</taxon>
        <taxon>Desmophyllum</taxon>
    </lineage>
</organism>
<name>A0A9X0CVE0_9CNID</name>
<evidence type="ECO:0000259" key="1">
    <source>
        <dbReference type="Pfam" id="PF24783"/>
    </source>
</evidence>
<accession>A0A9X0CVE0</accession>
<keyword evidence="3" id="KW-1185">Reference proteome</keyword>
<comment type="caution">
    <text evidence="2">The sequence shown here is derived from an EMBL/GenBank/DDBJ whole genome shotgun (WGS) entry which is preliminary data.</text>
</comment>
<dbReference type="InterPro" id="IPR055387">
    <property type="entry name" value="FANCA_arcN"/>
</dbReference>
<dbReference type="EMBL" id="MU826827">
    <property type="protein sequence ID" value="KAJ7374789.1"/>
    <property type="molecule type" value="Genomic_DNA"/>
</dbReference>
<dbReference type="Pfam" id="PF24783">
    <property type="entry name" value="FANCA_arcN"/>
    <property type="match status" value="1"/>
</dbReference>
<protein>
    <recommendedName>
        <fullName evidence="1">Fanconi anaemia group A protein arcN subdomain domain-containing protein</fullName>
    </recommendedName>
</protein>
<dbReference type="PANTHER" id="PTHR12047">
    <property type="entry name" value="FANCONI ANEMIA GROUP A PROTEIN"/>
    <property type="match status" value="1"/>
</dbReference>
<dbReference type="OrthoDB" id="2287188at2759"/>
<evidence type="ECO:0000313" key="2">
    <source>
        <dbReference type="EMBL" id="KAJ7374789.1"/>
    </source>
</evidence>
<dbReference type="InterPro" id="IPR003516">
    <property type="entry name" value="FANCA"/>
</dbReference>
<dbReference type="PANTHER" id="PTHR12047:SF2">
    <property type="entry name" value="FANCONI ANEMIA GROUP A PROTEIN"/>
    <property type="match status" value="1"/>
</dbReference>
<reference evidence="2" key="1">
    <citation type="submission" date="2023-01" db="EMBL/GenBank/DDBJ databases">
        <title>Genome assembly of the deep-sea coral Lophelia pertusa.</title>
        <authorList>
            <person name="Herrera S."/>
            <person name="Cordes E."/>
        </authorList>
    </citation>
    <scope>NUCLEOTIDE SEQUENCE</scope>
    <source>
        <strain evidence="2">USNM1676648</strain>
        <tissue evidence="2">Polyp</tissue>
    </source>
</reference>
<gene>
    <name evidence="2" type="ORF">OS493_005139</name>
</gene>
<dbReference type="Proteomes" id="UP001163046">
    <property type="component" value="Unassembled WGS sequence"/>
</dbReference>